<dbReference type="Proteomes" id="UP000239563">
    <property type="component" value="Chromosome XVII"/>
</dbReference>
<reference evidence="3 4" key="1">
    <citation type="submission" date="2017-02" db="EMBL/GenBank/DDBJ databases">
        <authorList>
            <person name="Peterson S.W."/>
        </authorList>
    </citation>
    <scope>NUCLEOTIDE SEQUENCE [LARGE SCALE GENOMIC DNA]</scope>
    <source>
        <strain evidence="3 4">SRS1_H2-8</strain>
    </source>
</reference>
<evidence type="ECO:0000256" key="2">
    <source>
        <dbReference type="SAM" id="Phobius"/>
    </source>
</evidence>
<name>A0A2N8UKZ9_9BASI</name>
<keyword evidence="2" id="KW-1133">Transmembrane helix</keyword>
<gene>
    <name evidence="3" type="ORF">SRS1_15760</name>
</gene>
<evidence type="ECO:0000256" key="1">
    <source>
        <dbReference type="SAM" id="MobiDB-lite"/>
    </source>
</evidence>
<dbReference type="EMBL" id="LT795070">
    <property type="protein sequence ID" value="SJX65490.1"/>
    <property type="molecule type" value="Genomic_DNA"/>
</dbReference>
<keyword evidence="2" id="KW-0472">Membrane</keyword>
<keyword evidence="2" id="KW-0812">Transmembrane</keyword>
<proteinExistence type="predicted"/>
<organism evidence="3 4">
    <name type="scientific">Sporisorium reilianum f. sp. reilianum</name>
    <dbReference type="NCBI Taxonomy" id="72559"/>
    <lineage>
        <taxon>Eukaryota</taxon>
        <taxon>Fungi</taxon>
        <taxon>Dikarya</taxon>
        <taxon>Basidiomycota</taxon>
        <taxon>Ustilaginomycotina</taxon>
        <taxon>Ustilaginomycetes</taxon>
        <taxon>Ustilaginales</taxon>
        <taxon>Ustilaginaceae</taxon>
        <taxon>Sporisorium</taxon>
    </lineage>
</organism>
<feature type="compositionally biased region" description="Basic and acidic residues" evidence="1">
    <location>
        <begin position="366"/>
        <end position="386"/>
    </location>
</feature>
<feature type="transmembrane region" description="Helical" evidence="2">
    <location>
        <begin position="278"/>
        <end position="300"/>
    </location>
</feature>
<sequence length="422" mass="46753">MFEVRASSTLFSRDAAADQQAAAAAAAMAAWSAGIAYAINFIVLYLTMSLAVVVVVGAMGCIASPRIRKLPSFIILVFATFLCFCALGINVSMNKELVVNPQKHFNANIYTTLIALSMFIPFIVDFTLILRILAFFPRSSVAASGRGEWMRWAVIAFPTLIKIPRAVLICHYIAFVHSVSLVATDMADVVARVNQRQWALIEWILMLSDELYCTIIFCIKLRQVGWGWGQDKHVSRTFLDTLKKILVSAMACFIIPSFLLIALIVMQALRYRPDLEGYVFATFVPITVISAAFATLWPAIRAEQHRRKTAGALPPIHTLRNQGQSNKFLTTQRSFDTDDDKEMGTKMFDSSNVELELLEHQPTLKRGQDGPDARSRSTTAESKEGSEGGSMRVTAPHNPLRHAPDVSGIAITTVTEEKWSEA</sequence>
<accession>A0A2N8UKZ9</accession>
<feature type="transmembrane region" description="Helical" evidence="2">
    <location>
        <begin position="70"/>
        <end position="89"/>
    </location>
</feature>
<protein>
    <submittedName>
        <fullName evidence="3">Uncharacterized protein</fullName>
    </submittedName>
</protein>
<feature type="transmembrane region" description="Helical" evidence="2">
    <location>
        <begin position="245"/>
        <end position="266"/>
    </location>
</feature>
<evidence type="ECO:0000313" key="3">
    <source>
        <dbReference type="EMBL" id="SJX65490.1"/>
    </source>
</evidence>
<evidence type="ECO:0000313" key="4">
    <source>
        <dbReference type="Proteomes" id="UP000239563"/>
    </source>
</evidence>
<feature type="transmembrane region" description="Helical" evidence="2">
    <location>
        <begin position="109"/>
        <end position="136"/>
    </location>
</feature>
<feature type="region of interest" description="Disordered" evidence="1">
    <location>
        <begin position="360"/>
        <end position="409"/>
    </location>
</feature>
<feature type="transmembrane region" description="Helical" evidence="2">
    <location>
        <begin position="45"/>
        <end position="63"/>
    </location>
</feature>
<dbReference type="AlphaFoldDB" id="A0A2N8UKZ9"/>